<comment type="caution">
    <text evidence="1">The sequence shown here is derived from an EMBL/GenBank/DDBJ whole genome shotgun (WGS) entry which is preliminary data.</text>
</comment>
<evidence type="ECO:0000313" key="2">
    <source>
        <dbReference type="Proteomes" id="UP000887116"/>
    </source>
</evidence>
<dbReference type="AlphaFoldDB" id="A0A8X6H6Y9"/>
<name>A0A8X6H6Y9_TRICU</name>
<dbReference type="Proteomes" id="UP000887116">
    <property type="component" value="Unassembled WGS sequence"/>
</dbReference>
<proteinExistence type="predicted"/>
<dbReference type="EMBL" id="BMAO01012374">
    <property type="protein sequence ID" value="GFQ80949.1"/>
    <property type="molecule type" value="Genomic_DNA"/>
</dbReference>
<sequence length="197" mass="23133">MLREQGVLFENNLPVKEYICGDTPESIRNHMVILEDILSDSNDLLKFFRAPTTDFYMHLDVANIWMHQCVYVHGVLKRIYVMYSRQLAMLDIVRLSVTIEESNEMFKEYIRGLTIHGLVKILIQKINLLNQRRLEEVLRCSLELCDAIHMVNDFVAFVNVFSWFPTVSEKYLQFITDDADHLLSYARKLVALSIEQQ</sequence>
<accession>A0A8X6H6Y9</accession>
<organism evidence="1 2">
    <name type="scientific">Trichonephila clavata</name>
    <name type="common">Joro spider</name>
    <name type="synonym">Nephila clavata</name>
    <dbReference type="NCBI Taxonomy" id="2740835"/>
    <lineage>
        <taxon>Eukaryota</taxon>
        <taxon>Metazoa</taxon>
        <taxon>Ecdysozoa</taxon>
        <taxon>Arthropoda</taxon>
        <taxon>Chelicerata</taxon>
        <taxon>Arachnida</taxon>
        <taxon>Araneae</taxon>
        <taxon>Araneomorphae</taxon>
        <taxon>Entelegynae</taxon>
        <taxon>Araneoidea</taxon>
        <taxon>Nephilidae</taxon>
        <taxon>Trichonephila</taxon>
    </lineage>
</organism>
<gene>
    <name evidence="1" type="ORF">TNCT_40671</name>
</gene>
<reference evidence="1" key="1">
    <citation type="submission" date="2020-07" db="EMBL/GenBank/DDBJ databases">
        <title>Multicomponent nature underlies the extraordinary mechanical properties of spider dragline silk.</title>
        <authorList>
            <person name="Kono N."/>
            <person name="Nakamura H."/>
            <person name="Mori M."/>
            <person name="Yoshida Y."/>
            <person name="Ohtoshi R."/>
            <person name="Malay A.D."/>
            <person name="Moran D.A.P."/>
            <person name="Tomita M."/>
            <person name="Numata K."/>
            <person name="Arakawa K."/>
        </authorList>
    </citation>
    <scope>NUCLEOTIDE SEQUENCE</scope>
</reference>
<protein>
    <submittedName>
        <fullName evidence="1">Uncharacterized protein</fullName>
    </submittedName>
</protein>
<evidence type="ECO:0000313" key="1">
    <source>
        <dbReference type="EMBL" id="GFQ80949.1"/>
    </source>
</evidence>
<keyword evidence="2" id="KW-1185">Reference proteome</keyword>
<dbReference type="OrthoDB" id="10385655at2759"/>